<accession>A0A7Y0QJS1</accession>
<dbReference type="AlphaFoldDB" id="A0A7Y0QJS1"/>
<feature type="region of interest" description="Disordered" evidence="1">
    <location>
        <begin position="116"/>
        <end position="137"/>
    </location>
</feature>
<dbReference type="Pfam" id="PF19460">
    <property type="entry name" value="DUF5997"/>
    <property type="match status" value="1"/>
</dbReference>
<evidence type="ECO:0000256" key="1">
    <source>
        <dbReference type="SAM" id="MobiDB-lite"/>
    </source>
</evidence>
<dbReference type="Proteomes" id="UP000562124">
    <property type="component" value="Unassembled WGS sequence"/>
</dbReference>
<feature type="compositionally biased region" description="Low complexity" evidence="1">
    <location>
        <begin position="127"/>
        <end position="137"/>
    </location>
</feature>
<sequence length="137" mass="14835">MSPARQQQTMKPVTAAKKLGIHLPAAPSEFRDAPSISRSELGRLMSTPPAWLTALREHGPHPRDVVASRLGVSIAGLTRGGLTEPLTTEEITRLAQDPPQWLLHERVTYNRVRAEEERVAARDAARGSRSAATGGAD</sequence>
<feature type="compositionally biased region" description="Basic and acidic residues" evidence="1">
    <location>
        <begin position="116"/>
        <end position="126"/>
    </location>
</feature>
<dbReference type="RefSeq" id="WP_169326015.1">
    <property type="nucleotide sequence ID" value="NZ_JABCJJ010000047.1"/>
</dbReference>
<reference evidence="2 3" key="1">
    <citation type="submission" date="2020-04" db="EMBL/GenBank/DDBJ databases">
        <title>Sequencing and Assembly of C. fimi.</title>
        <authorList>
            <person name="Ramsey A.R."/>
        </authorList>
    </citation>
    <scope>NUCLEOTIDE SEQUENCE [LARGE SCALE GENOMIC DNA]</scope>
    <source>
        <strain evidence="2 3">SB</strain>
    </source>
</reference>
<evidence type="ECO:0000313" key="2">
    <source>
        <dbReference type="EMBL" id="NMR21647.1"/>
    </source>
</evidence>
<evidence type="ECO:0000313" key="3">
    <source>
        <dbReference type="Proteomes" id="UP000562124"/>
    </source>
</evidence>
<keyword evidence="3" id="KW-1185">Reference proteome</keyword>
<name>A0A7Y0QJS1_CELFI</name>
<organism evidence="2 3">
    <name type="scientific">Cellulomonas fimi</name>
    <dbReference type="NCBI Taxonomy" id="1708"/>
    <lineage>
        <taxon>Bacteria</taxon>
        <taxon>Bacillati</taxon>
        <taxon>Actinomycetota</taxon>
        <taxon>Actinomycetes</taxon>
        <taxon>Micrococcales</taxon>
        <taxon>Cellulomonadaceae</taxon>
        <taxon>Cellulomonas</taxon>
    </lineage>
</organism>
<gene>
    <name evidence="2" type="ORF">HIR71_15715</name>
</gene>
<comment type="caution">
    <text evidence="2">The sequence shown here is derived from an EMBL/GenBank/DDBJ whole genome shotgun (WGS) entry which is preliminary data.</text>
</comment>
<proteinExistence type="predicted"/>
<dbReference type="EMBL" id="JABCJJ010000047">
    <property type="protein sequence ID" value="NMR21647.1"/>
    <property type="molecule type" value="Genomic_DNA"/>
</dbReference>
<protein>
    <submittedName>
        <fullName evidence="2">Uncharacterized protein</fullName>
    </submittedName>
</protein>
<dbReference type="InterPro" id="IPR046039">
    <property type="entry name" value="DUF5997"/>
</dbReference>